<evidence type="ECO:0008006" key="3">
    <source>
        <dbReference type="Google" id="ProtNLM"/>
    </source>
</evidence>
<name>A0A4R8MVZ9_LEPME</name>
<proteinExistence type="predicted"/>
<comment type="caution">
    <text evidence="1">The sequence shown here is derived from an EMBL/GenBank/DDBJ whole genome shotgun (WGS) entry which is preliminary data.</text>
</comment>
<organism evidence="1 2">
    <name type="scientific">Leptospira meyeri</name>
    <dbReference type="NCBI Taxonomy" id="29508"/>
    <lineage>
        <taxon>Bacteria</taxon>
        <taxon>Pseudomonadati</taxon>
        <taxon>Spirochaetota</taxon>
        <taxon>Spirochaetia</taxon>
        <taxon>Leptospirales</taxon>
        <taxon>Leptospiraceae</taxon>
        <taxon>Leptospira</taxon>
    </lineage>
</organism>
<accession>A0A4R8MVZ9</accession>
<dbReference type="OrthoDB" id="8910245at2"/>
<protein>
    <recommendedName>
        <fullName evidence="3">Lipoprotein</fullName>
    </recommendedName>
</protein>
<sequence length="64" mass="7080">MKPLKPIRIVLLFSFFFVGCGTISRGCAKYFGYDEVCVDGVKYIQFTSGASVKYNPDGTIATCR</sequence>
<dbReference type="Proteomes" id="UP000294684">
    <property type="component" value="Unassembled WGS sequence"/>
</dbReference>
<evidence type="ECO:0000313" key="2">
    <source>
        <dbReference type="Proteomes" id="UP000294684"/>
    </source>
</evidence>
<dbReference type="EMBL" id="SORO01000001">
    <property type="protein sequence ID" value="TDY71166.1"/>
    <property type="molecule type" value="Genomic_DNA"/>
</dbReference>
<evidence type="ECO:0000313" key="1">
    <source>
        <dbReference type="EMBL" id="TDY71166.1"/>
    </source>
</evidence>
<dbReference type="GeneID" id="79825479"/>
<reference evidence="1 2" key="1">
    <citation type="submission" date="2019-03" db="EMBL/GenBank/DDBJ databases">
        <title>Genomic Encyclopedia of Archaeal and Bacterial Type Strains, Phase II (KMG-II): from individual species to whole genera.</title>
        <authorList>
            <person name="Goeker M."/>
        </authorList>
    </citation>
    <scope>NUCLEOTIDE SEQUENCE [LARGE SCALE GENOMIC DNA]</scope>
    <source>
        <strain evidence="1 2">DSM 21537</strain>
    </source>
</reference>
<dbReference type="RefSeq" id="WP_004783710.1">
    <property type="nucleotide sequence ID" value="NZ_JAMQPX010000001.1"/>
</dbReference>
<keyword evidence="2" id="KW-1185">Reference proteome</keyword>
<dbReference type="STRING" id="1193051.LEP1GSC017_3848"/>
<dbReference type="AlphaFoldDB" id="A0A4R8MVZ9"/>
<dbReference type="PROSITE" id="PS51257">
    <property type="entry name" value="PROKAR_LIPOPROTEIN"/>
    <property type="match status" value="1"/>
</dbReference>
<gene>
    <name evidence="1" type="ORF">CLV96_0121</name>
</gene>